<feature type="compositionally biased region" description="Basic residues" evidence="1">
    <location>
        <begin position="103"/>
        <end position="114"/>
    </location>
</feature>
<dbReference type="AlphaFoldDB" id="X6MIL3"/>
<feature type="region of interest" description="Disordered" evidence="1">
    <location>
        <begin position="102"/>
        <end position="140"/>
    </location>
</feature>
<protein>
    <submittedName>
        <fullName evidence="2">Uncharacterized protein</fullName>
    </submittedName>
</protein>
<dbReference type="EMBL" id="ASPP01020572">
    <property type="protein sequence ID" value="ETO13496.1"/>
    <property type="molecule type" value="Genomic_DNA"/>
</dbReference>
<accession>X6MIL3</accession>
<comment type="caution">
    <text evidence="2">The sequence shown here is derived from an EMBL/GenBank/DDBJ whole genome shotgun (WGS) entry which is preliminary data.</text>
</comment>
<feature type="compositionally biased region" description="Basic residues" evidence="1">
    <location>
        <begin position="201"/>
        <end position="210"/>
    </location>
</feature>
<reference evidence="2 3" key="1">
    <citation type="journal article" date="2013" name="Curr. Biol.">
        <title>The Genome of the Foraminiferan Reticulomyxa filosa.</title>
        <authorList>
            <person name="Glockner G."/>
            <person name="Hulsmann N."/>
            <person name="Schleicher M."/>
            <person name="Noegel A.A."/>
            <person name="Eichinger L."/>
            <person name="Gallinger C."/>
            <person name="Pawlowski J."/>
            <person name="Sierra R."/>
            <person name="Euteneuer U."/>
            <person name="Pillet L."/>
            <person name="Moustafa A."/>
            <person name="Platzer M."/>
            <person name="Groth M."/>
            <person name="Szafranski K."/>
            <person name="Schliwa M."/>
        </authorList>
    </citation>
    <scope>NUCLEOTIDE SEQUENCE [LARGE SCALE GENOMIC DNA]</scope>
</reference>
<name>X6MIL3_RETFI</name>
<feature type="region of interest" description="Disordered" evidence="1">
    <location>
        <begin position="201"/>
        <end position="231"/>
    </location>
</feature>
<proteinExistence type="predicted"/>
<organism evidence="2 3">
    <name type="scientific">Reticulomyxa filosa</name>
    <dbReference type="NCBI Taxonomy" id="46433"/>
    <lineage>
        <taxon>Eukaryota</taxon>
        <taxon>Sar</taxon>
        <taxon>Rhizaria</taxon>
        <taxon>Retaria</taxon>
        <taxon>Foraminifera</taxon>
        <taxon>Monothalamids</taxon>
        <taxon>Reticulomyxidae</taxon>
        <taxon>Reticulomyxa</taxon>
    </lineage>
</organism>
<feature type="compositionally biased region" description="Basic residues" evidence="1">
    <location>
        <begin position="219"/>
        <end position="231"/>
    </location>
</feature>
<dbReference type="Proteomes" id="UP000023152">
    <property type="component" value="Unassembled WGS sequence"/>
</dbReference>
<gene>
    <name evidence="2" type="ORF">RFI_23871</name>
</gene>
<feature type="compositionally biased region" description="Basic residues" evidence="1">
    <location>
        <begin position="122"/>
        <end position="140"/>
    </location>
</feature>
<sequence>MVIRNLDSRFSPTFQQTSYFSYFIIDIAKKGDCIKNKFTQLLAKRKYHNFIFCTAKNNLPKQQEKLIVIMFLRKKKKMYNQSLLTDQCMAMIKILVNNIMKDGRKRTKKKRKKTNQTNTPTKGKKANSDKKRKKEYSKNRKTMKNPVHFCWLSFFHKNINTKKKTKMNVRMNLKTKHCTCLKTNKNKETVPYLNLNSSKKKNALGKKKRTKDLYTPLKDKRKIKRKKQNKT</sequence>
<evidence type="ECO:0000313" key="2">
    <source>
        <dbReference type="EMBL" id="ETO13496.1"/>
    </source>
</evidence>
<evidence type="ECO:0000256" key="1">
    <source>
        <dbReference type="SAM" id="MobiDB-lite"/>
    </source>
</evidence>
<evidence type="ECO:0000313" key="3">
    <source>
        <dbReference type="Proteomes" id="UP000023152"/>
    </source>
</evidence>
<keyword evidence="3" id="KW-1185">Reference proteome</keyword>